<sequence>MSLRQIVAILGGDLYQTGMRANVPAPGHGKADRSVSLLLNGGRVVIHTFGAADWREVRDDLRRRGLVDPGGRLMGVAHTPDRPVIDHPRRRAVASALWQDGVQPVRTGVVARHLAVRGVAWREDLDDLLEHPRAPLSVYRPGRRAGRAMMSGIRSPSGDFTAVELTYLATNGQVASGLSVPRKTVGQVPPGSAIRLRPAAARMLVAEGVVTTLSAMVRFDLPGWALMSAGNLSRWHAPHHVSTVLIAGDRGEAGEIAAVRLARRLERDGVEAIVAFPPRPFGDWNEAARDHQKAGKEGRGRAP</sequence>
<dbReference type="InterPro" id="IPR055570">
    <property type="entry name" value="DUF7146"/>
</dbReference>
<feature type="compositionally biased region" description="Basic and acidic residues" evidence="1">
    <location>
        <begin position="286"/>
        <end position="303"/>
    </location>
</feature>
<feature type="region of interest" description="Disordered" evidence="1">
    <location>
        <begin position="284"/>
        <end position="303"/>
    </location>
</feature>
<organism evidence="4 5">
    <name type="scientific">Brevundimonas diminuta</name>
    <name type="common">Pseudomonas diminuta</name>
    <dbReference type="NCBI Taxonomy" id="293"/>
    <lineage>
        <taxon>Bacteria</taxon>
        <taxon>Pseudomonadati</taxon>
        <taxon>Pseudomonadota</taxon>
        <taxon>Alphaproteobacteria</taxon>
        <taxon>Caulobacterales</taxon>
        <taxon>Caulobacteraceae</taxon>
        <taxon>Brevundimonas</taxon>
    </lineage>
</organism>
<dbReference type="AlphaFoldDB" id="A0A1Z3LVP8"/>
<reference evidence="4 5" key="1">
    <citation type="submission" date="2017-06" db="EMBL/GenBank/DDBJ databases">
        <title>Biodegradation of gentamicin by bacterial consortia AMQD4 in synthetic medium and raw gentamicin sewage.</title>
        <authorList>
            <person name="Chang H."/>
            <person name="Feng Y."/>
            <person name="Li Z."/>
            <person name="Xue J."/>
            <person name="Cheng D."/>
        </authorList>
    </citation>
    <scope>NUCLEOTIDE SEQUENCE [LARGE SCALE GENOMIC DNA]</scope>
    <source>
        <strain evidence="4 5">BZC3</strain>
    </source>
</reference>
<evidence type="ECO:0000313" key="5">
    <source>
        <dbReference type="Proteomes" id="UP000197024"/>
    </source>
</evidence>
<gene>
    <name evidence="4" type="ORF">CD943_04905</name>
</gene>
<dbReference type="RefSeq" id="WP_088410315.1">
    <property type="nucleotide sequence ID" value="NZ_CP021995.1"/>
</dbReference>
<accession>A0A1Z3LVP8</accession>
<dbReference type="Pfam" id="PF23639">
    <property type="entry name" value="DUF7146"/>
    <property type="match status" value="1"/>
</dbReference>
<evidence type="ECO:0000259" key="2">
    <source>
        <dbReference type="Pfam" id="PF13362"/>
    </source>
</evidence>
<dbReference type="Pfam" id="PF13362">
    <property type="entry name" value="Toprim_3"/>
    <property type="match status" value="1"/>
</dbReference>
<feature type="domain" description="Toprim" evidence="2">
    <location>
        <begin position="203"/>
        <end position="291"/>
    </location>
</feature>
<reference evidence="4 5" key="2">
    <citation type="submission" date="2017-06" db="EMBL/GenBank/DDBJ databases">
        <authorList>
            <person name="Kim H.J."/>
            <person name="Triplett B.A."/>
        </authorList>
    </citation>
    <scope>NUCLEOTIDE SEQUENCE [LARGE SCALE GENOMIC DNA]</scope>
    <source>
        <strain evidence="4 5">BZC3</strain>
    </source>
</reference>
<protein>
    <submittedName>
        <fullName evidence="4">Uncharacterized protein</fullName>
    </submittedName>
</protein>
<feature type="domain" description="DUF7146" evidence="3">
    <location>
        <begin position="89"/>
        <end position="196"/>
    </location>
</feature>
<dbReference type="EMBL" id="CP021995">
    <property type="protein sequence ID" value="ASD26288.1"/>
    <property type="molecule type" value="Genomic_DNA"/>
</dbReference>
<evidence type="ECO:0000256" key="1">
    <source>
        <dbReference type="SAM" id="MobiDB-lite"/>
    </source>
</evidence>
<dbReference type="InterPro" id="IPR006171">
    <property type="entry name" value="TOPRIM_dom"/>
</dbReference>
<dbReference type="Proteomes" id="UP000197024">
    <property type="component" value="Chromosome"/>
</dbReference>
<proteinExistence type="predicted"/>
<evidence type="ECO:0000313" key="4">
    <source>
        <dbReference type="EMBL" id="ASD26288.1"/>
    </source>
</evidence>
<evidence type="ECO:0000259" key="3">
    <source>
        <dbReference type="Pfam" id="PF23639"/>
    </source>
</evidence>
<name>A0A1Z3LVP8_BREDI</name>